<evidence type="ECO:0000256" key="5">
    <source>
        <dbReference type="ARBA" id="ARBA00023136"/>
    </source>
</evidence>
<dbReference type="VEuPathDB" id="TrichDB:TVAG_004650"/>
<dbReference type="RefSeq" id="XP_001328657.1">
    <property type="nucleotide sequence ID" value="XM_001328622.1"/>
</dbReference>
<dbReference type="OrthoDB" id="9909019at2759"/>
<dbReference type="OMA" id="WHQNDED"/>
<evidence type="ECO:0000313" key="10">
    <source>
        <dbReference type="Proteomes" id="UP000001542"/>
    </source>
</evidence>
<evidence type="ECO:0000256" key="6">
    <source>
        <dbReference type="ARBA" id="ARBA00023315"/>
    </source>
</evidence>
<protein>
    <recommendedName>
        <fullName evidence="7">Palmitoyltransferase</fullName>
        <ecNumber evidence="7">2.3.1.225</ecNumber>
    </recommendedName>
</protein>
<dbReference type="GO" id="GO:0005783">
    <property type="term" value="C:endoplasmic reticulum"/>
    <property type="evidence" value="ECO:0000318"/>
    <property type="project" value="GO_Central"/>
</dbReference>
<evidence type="ECO:0000256" key="2">
    <source>
        <dbReference type="ARBA" id="ARBA00022679"/>
    </source>
</evidence>
<dbReference type="EC" id="2.3.1.225" evidence="7"/>
<feature type="transmembrane region" description="Helical" evidence="7">
    <location>
        <begin position="55"/>
        <end position="74"/>
    </location>
</feature>
<comment type="catalytic activity">
    <reaction evidence="7">
        <text>L-cysteinyl-[protein] + hexadecanoyl-CoA = S-hexadecanoyl-L-cysteinyl-[protein] + CoA</text>
        <dbReference type="Rhea" id="RHEA:36683"/>
        <dbReference type="Rhea" id="RHEA-COMP:10131"/>
        <dbReference type="Rhea" id="RHEA-COMP:11032"/>
        <dbReference type="ChEBI" id="CHEBI:29950"/>
        <dbReference type="ChEBI" id="CHEBI:57287"/>
        <dbReference type="ChEBI" id="CHEBI:57379"/>
        <dbReference type="ChEBI" id="CHEBI:74151"/>
        <dbReference type="EC" id="2.3.1.225"/>
    </reaction>
</comment>
<organism evidence="9 10">
    <name type="scientific">Trichomonas vaginalis (strain ATCC PRA-98 / G3)</name>
    <dbReference type="NCBI Taxonomy" id="412133"/>
    <lineage>
        <taxon>Eukaryota</taxon>
        <taxon>Metamonada</taxon>
        <taxon>Parabasalia</taxon>
        <taxon>Trichomonadida</taxon>
        <taxon>Trichomonadidae</taxon>
        <taxon>Trichomonas</taxon>
    </lineage>
</organism>
<keyword evidence="3 7" id="KW-0812">Transmembrane</keyword>
<feature type="transmembrane region" description="Helical" evidence="7">
    <location>
        <begin position="221"/>
        <end position="244"/>
    </location>
</feature>
<name>A2DT27_TRIV3</name>
<comment type="subcellular location">
    <subcellularLocation>
        <location evidence="1">Membrane</location>
        <topology evidence="1">Multi-pass membrane protein</topology>
    </subcellularLocation>
</comment>
<dbReference type="GO" id="GO:0005794">
    <property type="term" value="C:Golgi apparatus"/>
    <property type="evidence" value="ECO:0000318"/>
    <property type="project" value="GO_Central"/>
</dbReference>
<accession>A2DT27</accession>
<evidence type="ECO:0000313" key="9">
    <source>
        <dbReference type="EMBL" id="EAY16434.1"/>
    </source>
</evidence>
<keyword evidence="6 7" id="KW-0012">Acyltransferase</keyword>
<keyword evidence="5 7" id="KW-0472">Membrane</keyword>
<dbReference type="FunCoup" id="A2DT27">
    <property type="interactions" value="255"/>
</dbReference>
<dbReference type="InterPro" id="IPR001594">
    <property type="entry name" value="Palmitoyltrfase_DHHC"/>
</dbReference>
<dbReference type="KEGG" id="tva:4774435"/>
<comment type="similarity">
    <text evidence="7">Belongs to the DHHC palmitoyltransferase family.</text>
</comment>
<dbReference type="STRING" id="5722.A2DT27"/>
<dbReference type="Proteomes" id="UP000001542">
    <property type="component" value="Unassembled WGS sequence"/>
</dbReference>
<keyword evidence="10" id="KW-1185">Reference proteome</keyword>
<dbReference type="InterPro" id="IPR039859">
    <property type="entry name" value="PFA4/ZDH16/20/ERF2-like"/>
</dbReference>
<reference evidence="9" key="1">
    <citation type="submission" date="2006-10" db="EMBL/GenBank/DDBJ databases">
        <authorList>
            <person name="Amadeo P."/>
            <person name="Zhao Q."/>
            <person name="Wortman J."/>
            <person name="Fraser-Liggett C."/>
            <person name="Carlton J."/>
        </authorList>
    </citation>
    <scope>NUCLEOTIDE SEQUENCE</scope>
    <source>
        <strain evidence="9">G3</strain>
    </source>
</reference>
<proteinExistence type="inferred from homology"/>
<dbReference type="Pfam" id="PF01529">
    <property type="entry name" value="DHHC"/>
    <property type="match status" value="1"/>
</dbReference>
<evidence type="ECO:0000256" key="4">
    <source>
        <dbReference type="ARBA" id="ARBA00022989"/>
    </source>
</evidence>
<reference evidence="9" key="2">
    <citation type="journal article" date="2007" name="Science">
        <title>Draft genome sequence of the sexually transmitted pathogen Trichomonas vaginalis.</title>
        <authorList>
            <person name="Carlton J.M."/>
            <person name="Hirt R.P."/>
            <person name="Silva J.C."/>
            <person name="Delcher A.L."/>
            <person name="Schatz M."/>
            <person name="Zhao Q."/>
            <person name="Wortman J.R."/>
            <person name="Bidwell S.L."/>
            <person name="Alsmark U.C.M."/>
            <person name="Besteiro S."/>
            <person name="Sicheritz-Ponten T."/>
            <person name="Noel C.J."/>
            <person name="Dacks J.B."/>
            <person name="Foster P.G."/>
            <person name="Simillion C."/>
            <person name="Van de Peer Y."/>
            <person name="Miranda-Saavedra D."/>
            <person name="Barton G.J."/>
            <person name="Westrop G.D."/>
            <person name="Mueller S."/>
            <person name="Dessi D."/>
            <person name="Fiori P.L."/>
            <person name="Ren Q."/>
            <person name="Paulsen I."/>
            <person name="Zhang H."/>
            <person name="Bastida-Corcuera F.D."/>
            <person name="Simoes-Barbosa A."/>
            <person name="Brown M.T."/>
            <person name="Hayes R.D."/>
            <person name="Mukherjee M."/>
            <person name="Okumura C.Y."/>
            <person name="Schneider R."/>
            <person name="Smith A.J."/>
            <person name="Vanacova S."/>
            <person name="Villalvazo M."/>
            <person name="Haas B.J."/>
            <person name="Pertea M."/>
            <person name="Feldblyum T.V."/>
            <person name="Utterback T.R."/>
            <person name="Shu C.L."/>
            <person name="Osoegawa K."/>
            <person name="de Jong P.J."/>
            <person name="Hrdy I."/>
            <person name="Horvathova L."/>
            <person name="Zubacova Z."/>
            <person name="Dolezal P."/>
            <person name="Malik S.B."/>
            <person name="Logsdon J.M. Jr."/>
            <person name="Henze K."/>
            <person name="Gupta A."/>
            <person name="Wang C.C."/>
            <person name="Dunne R.L."/>
            <person name="Upcroft J.A."/>
            <person name="Upcroft P."/>
            <person name="White O."/>
            <person name="Salzberg S.L."/>
            <person name="Tang P."/>
            <person name="Chiu C.-H."/>
            <person name="Lee Y.-S."/>
            <person name="Embley T.M."/>
            <person name="Coombs G.H."/>
            <person name="Mottram J.C."/>
            <person name="Tachezy J."/>
            <person name="Fraser-Liggett C.M."/>
            <person name="Johnson P.J."/>
        </authorList>
    </citation>
    <scope>NUCLEOTIDE SEQUENCE [LARGE SCALE GENOMIC DNA]</scope>
    <source>
        <strain evidence="9">G3</strain>
    </source>
</reference>
<dbReference type="PROSITE" id="PS50216">
    <property type="entry name" value="DHHC"/>
    <property type="match status" value="1"/>
</dbReference>
<dbReference type="GO" id="GO:0019706">
    <property type="term" value="F:protein-cysteine S-palmitoyltransferase activity"/>
    <property type="evidence" value="ECO:0000318"/>
    <property type="project" value="GO_Central"/>
</dbReference>
<gene>
    <name evidence="9" type="ORF">TVAG_004650</name>
</gene>
<keyword evidence="4 7" id="KW-1133">Transmembrane helix</keyword>
<dbReference type="eggNOG" id="KOG1315">
    <property type="taxonomic scope" value="Eukaryota"/>
</dbReference>
<feature type="transmembrane region" description="Helical" evidence="7">
    <location>
        <begin position="86"/>
        <end position="108"/>
    </location>
</feature>
<dbReference type="EMBL" id="DS113242">
    <property type="protein sequence ID" value="EAY16434.1"/>
    <property type="molecule type" value="Genomic_DNA"/>
</dbReference>
<keyword evidence="2 7" id="KW-0808">Transferase</keyword>
<feature type="domain" description="Palmitoyltransferase DHHC" evidence="8">
    <location>
        <begin position="137"/>
        <end position="261"/>
    </location>
</feature>
<evidence type="ECO:0000256" key="1">
    <source>
        <dbReference type="ARBA" id="ARBA00004141"/>
    </source>
</evidence>
<dbReference type="InParanoid" id="A2DT27"/>
<feature type="transmembrane region" description="Helical" evidence="7">
    <location>
        <begin position="189"/>
        <end position="209"/>
    </location>
</feature>
<dbReference type="GO" id="GO:0006612">
    <property type="term" value="P:protein targeting to membrane"/>
    <property type="evidence" value="ECO:0000318"/>
    <property type="project" value="GO_Central"/>
</dbReference>
<dbReference type="PANTHER" id="PTHR12246">
    <property type="entry name" value="PALMITOYLTRANSFERASE ZDHHC16"/>
    <property type="match status" value="1"/>
</dbReference>
<sequence length="398" mass="47117">MSAREFESRWVKFDGKEVLVPQFSKWEEKCHCCGCHVTYFPIIDQYFCNHWECHFGYPMIVILLVIASFIFGIWSIVDLFEDKNLIIFVTIFSVFFLLWLISFLLAMCKSPGYLPWYWAVEKGTEYTFQEQMDGIITNENQYNFALQNARPERATLTKKGRRFVLRADHICPWIANWLGLKNYRHFIQFLFWNFSLFVCFFVLFVYQIYDAAKNGWKTRASTIGTFICALPDIPFFIFFLIILFRHLYYLCTNTTTLQELKAHNGDDESEEYYNPYNNGCRNNCAEVMGPHYCCCLWCCPFVCLPYLNSGIFWHQNDEDDTNVDYSKPVPRKKAVFVHEPKTIDQKIQEQVTNSPKKLKKVRKIRIIDFDQDDLLEDTIDPFDAVVEKPKSKAHRSKI</sequence>
<evidence type="ECO:0000256" key="3">
    <source>
        <dbReference type="ARBA" id="ARBA00022692"/>
    </source>
</evidence>
<evidence type="ECO:0000259" key="8">
    <source>
        <dbReference type="Pfam" id="PF01529"/>
    </source>
</evidence>
<evidence type="ECO:0000256" key="7">
    <source>
        <dbReference type="RuleBase" id="RU079119"/>
    </source>
</evidence>
<dbReference type="VEuPathDB" id="TrichDB:TVAGG3_0648890"/>
<dbReference type="AlphaFoldDB" id="A2DT27"/>
<comment type="domain">
    <text evidence="7">The DHHC domain is required for palmitoyltransferase activity.</text>
</comment>
<dbReference type="GO" id="GO:0016020">
    <property type="term" value="C:membrane"/>
    <property type="evidence" value="ECO:0007669"/>
    <property type="project" value="UniProtKB-SubCell"/>
</dbReference>